<feature type="region of interest" description="Disordered" evidence="6">
    <location>
        <begin position="232"/>
        <end position="252"/>
    </location>
</feature>
<evidence type="ECO:0000256" key="2">
    <source>
        <dbReference type="ARBA" id="ARBA00022490"/>
    </source>
</evidence>
<comment type="similarity">
    <text evidence="4">Belongs to the synaptopodin family.</text>
</comment>
<keyword evidence="8" id="KW-1185">Reference proteome</keyword>
<accession>A0ABP1QKJ5</accession>
<dbReference type="InterPro" id="IPR051976">
    <property type="entry name" value="Synaptopodin_domain"/>
</dbReference>
<feature type="compositionally biased region" description="Low complexity" evidence="6">
    <location>
        <begin position="232"/>
        <end position="245"/>
    </location>
</feature>
<keyword evidence="3" id="KW-0597">Phosphoprotein</keyword>
<gene>
    <name evidence="7" type="ORF">ODALV1_LOCUS12346</name>
</gene>
<feature type="region of interest" description="Disordered" evidence="6">
    <location>
        <begin position="381"/>
        <end position="418"/>
    </location>
</feature>
<feature type="region of interest" description="Disordered" evidence="6">
    <location>
        <begin position="79"/>
        <end position="100"/>
    </location>
</feature>
<sequence length="1187" mass="129431">MSSNSGDVVGGGESLSGPELSTIDQQIEGSLVQQISSMSTSSSSAVVESSSSSSSQQQVQEQQIFSQVSSSTSASVTESVQSFVSSEVRESSSSEVKSLTQTFQDVLSTSAEPEGIITQVVPSIDDSALVELKVAKIETRIKSGVESVSAPVEVAAPSVVAEPVPVVEEPVVAPEPVLEQPLPEPAPELAEVSLEPELVVPAEPEPQPTQELLQEAVLEAVSAAPVASEPVPEVKAAEPAAPAEVGNGKPSEIQQESIKNALKEIISEIDKVVGTDTEFGITPIAAPPPALVDVGSDDNVFAIPPAEIPTFNGSAFAADSLVIGSDFAAESLLIGSGLPVESLLIGSGLAAENLVIERDLSAEENLQNKEQYLVEPEFQDDQGARIEQPQIPRPIDLKKIFTPAPDAPPADYSRPPGKMFQDSSFYASIHPTVEDQVALARKISDSLSDQSNQQSKGQTMYVKRKKKSVKWIHEGPEGTFTGGEDESSMEQSGDLSQGGEPKPVLKLVMNPRGHVQDWTILKQSGVYSEPSALSPEICHDIVKDLHSPSGKGAQMFAKRRKKSEGWIVDETNVRRSSTEITTGGTAYSPSYPRPQNPQPNKPNLPPASLIDRTRVEHAQRLNEIQPKLMLVKSPWEAALETGSVDGAFKDLKGTQVVETVVAAAERKLAQTPTFGISPMQPAPALAPIMQPLQPLPPLPEFTSAPAPTISAPTRPVTVPKAKAGIDPYSLPVLKPWSGAPIAAGSSASYYDSCLSTNQQTLTRQSTQSSSSVSSSVVTNTAVGSQNLPVHMPPEVAAPPLMVPAIQVKVEDIKLREQQELLQLQMQQQQQRANSAPPKPILKAGPVSPLKKSVSFTDANAVAAQEANPDIILVPTTFVGKVRFFETLEQTLSQQTVVSRPGFVQQPGSAEYQQQLLLQQQQQQLLQQQQLEQQRLEQERIQQQILEQQRLEQERIQQQQQQQQLLEQQRLEQERIQQQQQQQQLLEQQRLEQERQQQELLEQERIQQQQQQQQQQQLLEQQRSEEVQIQQQQIIEQQNFLLQQQQIEQQQQIINQQHQIIQQQQIEIQQQLSSTSELQIDAGAQDAMYFVAESYVSPAPTAAAVAAAAASQQQIDESLYSSNQVEDYQSQQIIQQTTAALDQQLSISSQQAQAKRLSATDFCNYNTAPRGFTTGQPVYHPVLFYNIS</sequence>
<feature type="coiled-coil region" evidence="5">
    <location>
        <begin position="918"/>
        <end position="1024"/>
    </location>
</feature>
<feature type="region of interest" description="Disordered" evidence="6">
    <location>
        <begin position="577"/>
        <end position="605"/>
    </location>
</feature>
<keyword evidence="2" id="KW-0963">Cytoplasm</keyword>
<evidence type="ECO:0000256" key="3">
    <source>
        <dbReference type="ARBA" id="ARBA00022553"/>
    </source>
</evidence>
<feature type="compositionally biased region" description="Low complexity" evidence="6">
    <location>
        <begin position="445"/>
        <end position="455"/>
    </location>
</feature>
<dbReference type="Proteomes" id="UP001642540">
    <property type="component" value="Unassembled WGS sequence"/>
</dbReference>
<feature type="compositionally biased region" description="Polar residues" evidence="6">
    <location>
        <begin position="578"/>
        <end position="588"/>
    </location>
</feature>
<evidence type="ECO:0000313" key="7">
    <source>
        <dbReference type="EMBL" id="CAL8106397.1"/>
    </source>
</evidence>
<proteinExistence type="inferred from homology"/>
<comment type="caution">
    <text evidence="7">The sequence shown here is derived from an EMBL/GenBank/DDBJ whole genome shotgun (WGS) entry which is preliminary data.</text>
</comment>
<evidence type="ECO:0000256" key="5">
    <source>
        <dbReference type="SAM" id="Coils"/>
    </source>
</evidence>
<protein>
    <submittedName>
        <fullName evidence="7">Uncharacterized protein</fullName>
    </submittedName>
</protein>
<feature type="region of interest" description="Disordered" evidence="6">
    <location>
        <begin position="1"/>
        <end position="62"/>
    </location>
</feature>
<evidence type="ECO:0000313" key="8">
    <source>
        <dbReference type="Proteomes" id="UP001642540"/>
    </source>
</evidence>
<organism evidence="7 8">
    <name type="scientific">Orchesella dallaii</name>
    <dbReference type="NCBI Taxonomy" id="48710"/>
    <lineage>
        <taxon>Eukaryota</taxon>
        <taxon>Metazoa</taxon>
        <taxon>Ecdysozoa</taxon>
        <taxon>Arthropoda</taxon>
        <taxon>Hexapoda</taxon>
        <taxon>Collembola</taxon>
        <taxon>Entomobryomorpha</taxon>
        <taxon>Entomobryoidea</taxon>
        <taxon>Orchesellidae</taxon>
        <taxon>Orchesellinae</taxon>
        <taxon>Orchesella</taxon>
    </lineage>
</organism>
<feature type="compositionally biased region" description="Low complexity" evidence="6">
    <location>
        <begin position="30"/>
        <end position="62"/>
    </location>
</feature>
<feature type="region of interest" description="Disordered" evidence="6">
    <location>
        <begin position="445"/>
        <end position="502"/>
    </location>
</feature>
<comment type="subcellular location">
    <subcellularLocation>
        <location evidence="1">Cytoplasm</location>
    </subcellularLocation>
</comment>
<evidence type="ECO:0000256" key="6">
    <source>
        <dbReference type="SAM" id="MobiDB-lite"/>
    </source>
</evidence>
<evidence type="ECO:0000256" key="1">
    <source>
        <dbReference type="ARBA" id="ARBA00004496"/>
    </source>
</evidence>
<keyword evidence="5" id="KW-0175">Coiled coil</keyword>
<dbReference type="EMBL" id="CAXLJM020000038">
    <property type="protein sequence ID" value="CAL8106397.1"/>
    <property type="molecule type" value="Genomic_DNA"/>
</dbReference>
<name>A0ABP1QKJ5_9HEXA</name>
<dbReference type="PANTHER" id="PTHR24217">
    <property type="entry name" value="PUTATIVE-RELATED"/>
    <property type="match status" value="1"/>
</dbReference>
<evidence type="ECO:0000256" key="4">
    <source>
        <dbReference type="ARBA" id="ARBA00038161"/>
    </source>
</evidence>
<dbReference type="PANTHER" id="PTHR24217:SF0">
    <property type="entry name" value="PDZ DOMAIN-CONTAINING PROTEIN"/>
    <property type="match status" value="1"/>
</dbReference>
<feature type="compositionally biased region" description="Pro residues" evidence="6">
    <location>
        <begin position="591"/>
        <end position="605"/>
    </location>
</feature>
<reference evidence="7 8" key="1">
    <citation type="submission" date="2024-08" db="EMBL/GenBank/DDBJ databases">
        <authorList>
            <person name="Cucini C."/>
            <person name="Frati F."/>
        </authorList>
    </citation>
    <scope>NUCLEOTIDE SEQUENCE [LARGE SCALE GENOMIC DNA]</scope>
</reference>